<keyword evidence="3" id="KW-0949">S-adenosyl-L-methionine</keyword>
<dbReference type="InterPro" id="IPR041698">
    <property type="entry name" value="Methyltransf_25"/>
</dbReference>
<dbReference type="PANTHER" id="PTHR43464:SF19">
    <property type="entry name" value="UBIQUINONE BIOSYNTHESIS O-METHYLTRANSFERASE, MITOCHONDRIAL"/>
    <property type="match status" value="1"/>
</dbReference>
<dbReference type="Gene3D" id="3.40.50.150">
    <property type="entry name" value="Vaccinia Virus protein VP39"/>
    <property type="match status" value="1"/>
</dbReference>
<dbReference type="SUPFAM" id="SSF53335">
    <property type="entry name" value="S-adenosyl-L-methionine-dependent methyltransferases"/>
    <property type="match status" value="1"/>
</dbReference>
<dbReference type="GO" id="GO:0102208">
    <property type="term" value="F:2-polyprenyl-6-hydroxyphenol methylase activity"/>
    <property type="evidence" value="ECO:0007669"/>
    <property type="project" value="UniProtKB-EC"/>
</dbReference>
<keyword evidence="2 5" id="KW-0808">Transferase</keyword>
<feature type="domain" description="Methyltransferase" evidence="4">
    <location>
        <begin position="55"/>
        <end position="143"/>
    </location>
</feature>
<dbReference type="GO" id="GO:0032259">
    <property type="term" value="P:methylation"/>
    <property type="evidence" value="ECO:0007669"/>
    <property type="project" value="UniProtKB-KW"/>
</dbReference>
<comment type="caution">
    <text evidence="5">The sequence shown here is derived from an EMBL/GenBank/DDBJ whole genome shotgun (WGS) entry which is preliminary data.</text>
</comment>
<name>A0ABW1SBM7_9PROT</name>
<evidence type="ECO:0000256" key="3">
    <source>
        <dbReference type="ARBA" id="ARBA00022691"/>
    </source>
</evidence>
<evidence type="ECO:0000256" key="1">
    <source>
        <dbReference type="ARBA" id="ARBA00022603"/>
    </source>
</evidence>
<protein>
    <submittedName>
        <fullName evidence="5">Class I SAM-dependent methyltransferase</fullName>
        <ecNumber evidence="5">2.1.1.222</ecNumber>
        <ecNumber evidence="5">2.1.1.64</ecNumber>
    </submittedName>
</protein>
<evidence type="ECO:0000259" key="4">
    <source>
        <dbReference type="Pfam" id="PF13649"/>
    </source>
</evidence>
<evidence type="ECO:0000313" key="6">
    <source>
        <dbReference type="Proteomes" id="UP001596303"/>
    </source>
</evidence>
<accession>A0ABW1SBM7</accession>
<organism evidence="5 6">
    <name type="scientific">Ponticaulis profundi</name>
    <dbReference type="NCBI Taxonomy" id="2665222"/>
    <lineage>
        <taxon>Bacteria</taxon>
        <taxon>Pseudomonadati</taxon>
        <taxon>Pseudomonadota</taxon>
        <taxon>Alphaproteobacteria</taxon>
        <taxon>Hyphomonadales</taxon>
        <taxon>Hyphomonadaceae</taxon>
        <taxon>Ponticaulis</taxon>
    </lineage>
</organism>
<proteinExistence type="predicted"/>
<dbReference type="Proteomes" id="UP001596303">
    <property type="component" value="Unassembled WGS sequence"/>
</dbReference>
<dbReference type="GO" id="GO:0061542">
    <property type="term" value="F:3-demethylubiquinol 3-O-methyltransferase activity"/>
    <property type="evidence" value="ECO:0007669"/>
    <property type="project" value="UniProtKB-EC"/>
</dbReference>
<keyword evidence="1 5" id="KW-0489">Methyltransferase</keyword>
<dbReference type="InterPro" id="IPR029063">
    <property type="entry name" value="SAM-dependent_MTases_sf"/>
</dbReference>
<keyword evidence="6" id="KW-1185">Reference proteome</keyword>
<dbReference type="PANTHER" id="PTHR43464">
    <property type="entry name" value="METHYLTRANSFERASE"/>
    <property type="match status" value="1"/>
</dbReference>
<dbReference type="EC" id="2.1.1.64" evidence="5"/>
<evidence type="ECO:0000313" key="5">
    <source>
        <dbReference type="EMBL" id="MFC6199030.1"/>
    </source>
</evidence>
<reference evidence="6" key="1">
    <citation type="journal article" date="2019" name="Int. J. Syst. Evol. Microbiol.">
        <title>The Global Catalogue of Microorganisms (GCM) 10K type strain sequencing project: providing services to taxonomists for standard genome sequencing and annotation.</title>
        <authorList>
            <consortium name="The Broad Institute Genomics Platform"/>
            <consortium name="The Broad Institute Genome Sequencing Center for Infectious Disease"/>
            <person name="Wu L."/>
            <person name="Ma J."/>
        </authorList>
    </citation>
    <scope>NUCLEOTIDE SEQUENCE [LARGE SCALE GENOMIC DNA]</scope>
    <source>
        <strain evidence="6">CGMCC-1.15741</strain>
    </source>
</reference>
<gene>
    <name evidence="5" type="ORF">ACFQDM_13125</name>
</gene>
<evidence type="ECO:0000256" key="2">
    <source>
        <dbReference type="ARBA" id="ARBA00022679"/>
    </source>
</evidence>
<sequence>MTSDSADGTEWQTYWLGRREAGDEQVYELPGVESDLELGTFWEDRISGVSADARVLELACGAGGVIQHAYRMGYRNLTGLDISDAAIDILKGRFPEVRGVVSSVEAAPLEPESFDLIVSQFGFEYAGPHESAPKVASLLAPGGRFTAIVHMSEGVIAEECRTALQACEAFSATGFIPASMRVFRAQHAAERSSLPDVQEELKAALAGLNAPRAAIDELSKTGHALATHTLTGTMLMFQRRQYYTLEDMLDWLQKVHDENLAHADRMQGMLACALTAQDVRAALTRLADEGLKTFPIQAMMQGDPVKSVAWIFDAIKPES</sequence>
<dbReference type="CDD" id="cd02440">
    <property type="entry name" value="AdoMet_MTases"/>
    <property type="match status" value="1"/>
</dbReference>
<dbReference type="EC" id="2.1.1.222" evidence="5"/>
<dbReference type="Pfam" id="PF13649">
    <property type="entry name" value="Methyltransf_25"/>
    <property type="match status" value="1"/>
</dbReference>
<dbReference type="RefSeq" id="WP_377379753.1">
    <property type="nucleotide sequence ID" value="NZ_JBHSSW010000017.1"/>
</dbReference>
<dbReference type="EMBL" id="JBHSSW010000017">
    <property type="protein sequence ID" value="MFC6199030.1"/>
    <property type="molecule type" value="Genomic_DNA"/>
</dbReference>